<dbReference type="InterPro" id="IPR036259">
    <property type="entry name" value="MFS_trans_sf"/>
</dbReference>
<dbReference type="InterPro" id="IPR049326">
    <property type="entry name" value="Rhodopsin_dom_fungi"/>
</dbReference>
<feature type="transmembrane region" description="Helical" evidence="4">
    <location>
        <begin position="514"/>
        <end position="533"/>
    </location>
</feature>
<evidence type="ECO:0000313" key="6">
    <source>
        <dbReference type="EMBL" id="KAK5092751.1"/>
    </source>
</evidence>
<dbReference type="PANTHER" id="PTHR43702">
    <property type="entry name" value="L-FUCOSE-PROTON SYMPORTER"/>
    <property type="match status" value="1"/>
</dbReference>
<feature type="region of interest" description="Disordered" evidence="3">
    <location>
        <begin position="16"/>
        <end position="38"/>
    </location>
</feature>
<dbReference type="InterPro" id="IPR011701">
    <property type="entry name" value="MFS"/>
</dbReference>
<dbReference type="Pfam" id="PF20684">
    <property type="entry name" value="Fung_rhodopsin"/>
    <property type="match status" value="1"/>
</dbReference>
<evidence type="ECO:0000256" key="1">
    <source>
        <dbReference type="ARBA" id="ARBA00004429"/>
    </source>
</evidence>
<feature type="transmembrane region" description="Helical" evidence="4">
    <location>
        <begin position="756"/>
        <end position="776"/>
    </location>
</feature>
<dbReference type="InterPro" id="IPR050375">
    <property type="entry name" value="MFS_TsgA-like"/>
</dbReference>
<feature type="compositionally biased region" description="Basic and acidic residues" evidence="3">
    <location>
        <begin position="1052"/>
        <end position="1062"/>
    </location>
</feature>
<sequence length="1062" mass="116820">MTDFWLGHAGYGVETSQDSARLKQPSDTDCEREGTQPGMVLDRGHNTFGVTVAVTVVATLFVAARFYTRAILVKSVKQDDWWILAAWLCALGFSTAVCFGVRDGLGMHWADIPHPRRDDFRRSQYVYSILYNPCLMLTKTSIIAFYLSVMSKDVDPVFRWCNWVTLAIVNVAGAALTFLNIFQCRPIAAAYRWPGPDTSQCTDIVTLYLSSAPVNIITDIALLLLPMPILTGLRLPKKQKIILVVTFSAGIFVTVVDVVRVAYLQNAALDRLSLREAGDGKPTIIETSDFSWFAALSFLWSAIEIHVGIICACVPSLKPLFLKVAPNFIRDTGDDSPVSSIDVGVEKTNEPLSTTNTDVNVLTHPAAFRKPTIQEYDGDDDGDYMGFLNMLAGPNEDAPHSATTRTATNRSGVQRSVTANSEFGFVKMDKNRNMLKISNRQSIWPVAVVTFIFFLWGFAYGLLDILNAQFQTIAGLSEGQALALHGAYYAGYFIGPLTLGRFMLKRYGFKSSMIAGLCVYGCGTLVFWPSAVLTSFPAFIVSNAIVGFGLSCLEVAANPYIALCGPLEYAEVRLNLSQAFQAVGTIVSPILARRVLFTDVLNAPSLVHVQWAYLGISLFDFALAIVFYYIPLPEATEEQLQEQADKRSAVYRARIAGYRIVWVTLALGVFSQFCYVGAQEGNGGFSGNLLTPFIPEGSGLSLFDFETLGHTTFAIGRFVGAFLNYLVKPRWILMGCFLAVIILSAVQMSATGATAIATNNLIYFFEGSIFPIVYAISMRGMGDQTFNATAFMTAAISSGAVIPPIMWAVTKGHSVRYSYSVVLAVFIFGAIFPVYLNLVPAARRQVDPIHENRSRRRQTKRAERTNSTVSAPLDSTEKQFGVAGIIARRRKNHEKTQNRASNNVPYGTSEHVERQSRQGFVASPVSPTNTKGMDSGIWDDERSDSLHSLPASPTRTRTRSRPRRKSVTIAQPGQEHDKATDSAPWMHQSALEEGRASVDRDADYKYGYDEDDVMVSGASGEDKSSSSREGGGSSPVPTQGETREWTEEDDVRMDYHEALRGL</sequence>
<evidence type="ECO:0000256" key="3">
    <source>
        <dbReference type="SAM" id="MobiDB-lite"/>
    </source>
</evidence>
<reference evidence="6 7" key="1">
    <citation type="submission" date="2023-08" db="EMBL/GenBank/DDBJ databases">
        <title>Black Yeasts Isolated from many extreme environments.</title>
        <authorList>
            <person name="Coleine C."/>
            <person name="Stajich J.E."/>
            <person name="Selbmann L."/>
        </authorList>
    </citation>
    <scope>NUCLEOTIDE SEQUENCE [LARGE SCALE GENOMIC DNA]</scope>
    <source>
        <strain evidence="6 7">CCFEE 5885</strain>
    </source>
</reference>
<feature type="transmembrane region" description="Helical" evidence="4">
    <location>
        <begin position="442"/>
        <end position="462"/>
    </location>
</feature>
<accession>A0ABR0KAP6</accession>
<name>A0ABR0KAP6_9EURO</name>
<dbReference type="SUPFAM" id="SSF103473">
    <property type="entry name" value="MFS general substrate transporter"/>
    <property type="match status" value="1"/>
</dbReference>
<evidence type="ECO:0000256" key="4">
    <source>
        <dbReference type="SAM" id="Phobius"/>
    </source>
</evidence>
<feature type="transmembrane region" description="Helical" evidence="4">
    <location>
        <begin position="207"/>
        <end position="229"/>
    </location>
</feature>
<feature type="domain" description="Rhodopsin" evidence="5">
    <location>
        <begin position="64"/>
        <end position="321"/>
    </location>
</feature>
<dbReference type="Pfam" id="PF07690">
    <property type="entry name" value="MFS_1"/>
    <property type="match status" value="1"/>
</dbReference>
<dbReference type="PANTHER" id="PTHR43702:SF13">
    <property type="entry name" value="MONOSACCHARIDE TRANSPORTER, PUTATIVE (AFU_ORTHOLOGUE AFUA_4G06630)-RELATED"/>
    <property type="match status" value="1"/>
</dbReference>
<keyword evidence="2" id="KW-1003">Cell membrane</keyword>
<feature type="compositionally biased region" description="Basic residues" evidence="3">
    <location>
        <begin position="956"/>
        <end position="966"/>
    </location>
</feature>
<dbReference type="Gene3D" id="1.20.1250.20">
    <property type="entry name" value="MFS general substrate transporter like domains"/>
    <property type="match status" value="2"/>
</dbReference>
<comment type="subcellular location">
    <subcellularLocation>
        <location evidence="1">Cell inner membrane</location>
        <topology evidence="1">Multi-pass membrane protein</topology>
    </subcellularLocation>
</comment>
<keyword evidence="4" id="KW-0812">Transmembrane</keyword>
<comment type="caution">
    <text evidence="6">The sequence shown here is derived from an EMBL/GenBank/DDBJ whole genome shotgun (WGS) entry which is preliminary data.</text>
</comment>
<feature type="transmembrane region" description="Helical" evidence="4">
    <location>
        <begin position="816"/>
        <end position="836"/>
    </location>
</feature>
<keyword evidence="4" id="KW-0472">Membrane</keyword>
<organism evidence="6 7">
    <name type="scientific">Lithohypha guttulata</name>
    <dbReference type="NCBI Taxonomy" id="1690604"/>
    <lineage>
        <taxon>Eukaryota</taxon>
        <taxon>Fungi</taxon>
        <taxon>Dikarya</taxon>
        <taxon>Ascomycota</taxon>
        <taxon>Pezizomycotina</taxon>
        <taxon>Eurotiomycetes</taxon>
        <taxon>Chaetothyriomycetidae</taxon>
        <taxon>Chaetothyriales</taxon>
        <taxon>Trichomeriaceae</taxon>
        <taxon>Lithohypha</taxon>
    </lineage>
</organism>
<feature type="transmembrane region" description="Helical" evidence="4">
    <location>
        <begin position="48"/>
        <end position="68"/>
    </location>
</feature>
<protein>
    <recommendedName>
        <fullName evidence="5">Rhodopsin domain-containing protein</fullName>
    </recommendedName>
</protein>
<feature type="transmembrane region" description="Helical" evidence="4">
    <location>
        <begin position="482"/>
        <end position="502"/>
    </location>
</feature>
<feature type="transmembrane region" description="Helical" evidence="4">
    <location>
        <begin position="80"/>
        <end position="105"/>
    </location>
</feature>
<feature type="transmembrane region" description="Helical" evidence="4">
    <location>
        <begin position="125"/>
        <end position="148"/>
    </location>
</feature>
<feature type="region of interest" description="Disordered" evidence="3">
    <location>
        <begin position="888"/>
        <end position="1062"/>
    </location>
</feature>
<evidence type="ECO:0000313" key="7">
    <source>
        <dbReference type="Proteomes" id="UP001345013"/>
    </source>
</evidence>
<proteinExistence type="predicted"/>
<feature type="compositionally biased region" description="Basic and acidic residues" evidence="3">
    <location>
        <begin position="20"/>
        <end position="34"/>
    </location>
</feature>
<feature type="transmembrane region" description="Helical" evidence="4">
    <location>
        <begin position="611"/>
        <end position="630"/>
    </location>
</feature>
<dbReference type="Proteomes" id="UP001345013">
    <property type="component" value="Unassembled WGS sequence"/>
</dbReference>
<feature type="transmembrane region" description="Helical" evidence="4">
    <location>
        <begin position="160"/>
        <end position="182"/>
    </location>
</feature>
<feature type="transmembrane region" description="Helical" evidence="4">
    <location>
        <begin position="731"/>
        <end position="750"/>
    </location>
</feature>
<evidence type="ECO:0000256" key="2">
    <source>
        <dbReference type="ARBA" id="ARBA00022475"/>
    </source>
</evidence>
<feature type="compositionally biased region" description="Basic and acidic residues" evidence="3">
    <location>
        <begin position="990"/>
        <end position="1008"/>
    </location>
</feature>
<evidence type="ECO:0000259" key="5">
    <source>
        <dbReference type="Pfam" id="PF20684"/>
    </source>
</evidence>
<feature type="transmembrane region" description="Helical" evidence="4">
    <location>
        <begin position="656"/>
        <end position="678"/>
    </location>
</feature>
<feature type="transmembrane region" description="Helical" evidence="4">
    <location>
        <begin position="788"/>
        <end position="810"/>
    </location>
</feature>
<feature type="transmembrane region" description="Helical" evidence="4">
    <location>
        <begin position="241"/>
        <end position="263"/>
    </location>
</feature>
<keyword evidence="4" id="KW-1133">Transmembrane helix</keyword>
<gene>
    <name evidence="6" type="ORF">LTR24_004943</name>
</gene>
<feature type="region of interest" description="Disordered" evidence="3">
    <location>
        <begin position="850"/>
        <end position="874"/>
    </location>
</feature>
<dbReference type="EMBL" id="JAVRRG010000053">
    <property type="protein sequence ID" value="KAK5092751.1"/>
    <property type="molecule type" value="Genomic_DNA"/>
</dbReference>
<keyword evidence="7" id="KW-1185">Reference proteome</keyword>